<feature type="transmembrane region" description="Helical" evidence="1">
    <location>
        <begin position="12"/>
        <end position="45"/>
    </location>
</feature>
<keyword evidence="1" id="KW-0472">Membrane</keyword>
<reference evidence="2 3" key="1">
    <citation type="submission" date="2020-08" db="EMBL/GenBank/DDBJ databases">
        <title>Sphingomonas sp. sand1-3 16S ribosomal RNA gene Genome sequencing and assembly.</title>
        <authorList>
            <person name="Kang M."/>
        </authorList>
    </citation>
    <scope>NUCLEOTIDE SEQUENCE [LARGE SCALE GENOMIC DNA]</scope>
    <source>
        <strain evidence="3">sand1-3</strain>
    </source>
</reference>
<keyword evidence="1" id="KW-1133">Transmembrane helix</keyword>
<sequence>MTDQLPSKRDPLFADFAFLGNMGFFLFPAGIVVLMIVPVVLVWQLLEWMEKGRWPAMSTADGLHYVGLAEPHFQNRTIEDLSATVLAAPLTLVVLIFVGGFLYLYALFSKWLERHCEPDKANRARRFR</sequence>
<gene>
    <name evidence="2" type="ORF">H8M03_05060</name>
</gene>
<protein>
    <submittedName>
        <fullName evidence="2">Uncharacterized protein</fullName>
    </submittedName>
</protein>
<keyword evidence="3" id="KW-1185">Reference proteome</keyword>
<proteinExistence type="predicted"/>
<evidence type="ECO:0000313" key="3">
    <source>
        <dbReference type="Proteomes" id="UP000515861"/>
    </source>
</evidence>
<dbReference type="AlphaFoldDB" id="A0A7G9L4Z4"/>
<evidence type="ECO:0000313" key="2">
    <source>
        <dbReference type="EMBL" id="QNM83693.1"/>
    </source>
</evidence>
<name>A0A7G9L4Z4_9SPHN</name>
<keyword evidence="1" id="KW-0812">Transmembrane</keyword>
<accession>A0A7G9L4Z4</accession>
<organism evidence="2 3">
    <name type="scientific">Sphingomonas sabuli</name>
    <dbReference type="NCBI Taxonomy" id="2764186"/>
    <lineage>
        <taxon>Bacteria</taxon>
        <taxon>Pseudomonadati</taxon>
        <taxon>Pseudomonadota</taxon>
        <taxon>Alphaproteobacteria</taxon>
        <taxon>Sphingomonadales</taxon>
        <taxon>Sphingomonadaceae</taxon>
        <taxon>Sphingomonas</taxon>
    </lineage>
</organism>
<feature type="transmembrane region" description="Helical" evidence="1">
    <location>
        <begin position="81"/>
        <end position="105"/>
    </location>
</feature>
<evidence type="ECO:0000256" key="1">
    <source>
        <dbReference type="SAM" id="Phobius"/>
    </source>
</evidence>
<dbReference type="EMBL" id="CP060697">
    <property type="protein sequence ID" value="QNM83693.1"/>
    <property type="molecule type" value="Genomic_DNA"/>
</dbReference>
<dbReference type="Proteomes" id="UP000515861">
    <property type="component" value="Chromosome"/>
</dbReference>
<dbReference type="KEGG" id="ssau:H8M03_05060"/>
<dbReference type="RefSeq" id="WP_187480648.1">
    <property type="nucleotide sequence ID" value="NZ_CP060697.1"/>
</dbReference>